<sequence length="221" mass="24737">MKLLRRGSQDEPDETGVSQNDEDAVEESSTAARPAQTAKKGKPTPKRRDAEGRRGPVAPAPQTSKEARARRRSNRGTKEERKEAGAERRAVMSDRRSRMMAGEEAFLLPRDKGPARGYTRDLVDSRRHLLGLFMPMAIVLVLALFLAPGIQAVLSLVMLVFIVFMAIEGIVMARQIYNKVLARYPDTTERPISLGWYAFVRASQLRRMRAPRPRLSPGDPV</sequence>
<accession>A0A9X4RFW4</accession>
<gene>
    <name evidence="3" type="ORF">NVS88_02320</name>
</gene>
<evidence type="ECO:0000313" key="3">
    <source>
        <dbReference type="EMBL" id="MDG3013386.1"/>
    </source>
</evidence>
<feature type="region of interest" description="Disordered" evidence="1">
    <location>
        <begin position="1"/>
        <end position="96"/>
    </location>
</feature>
<keyword evidence="4" id="KW-1185">Reference proteome</keyword>
<comment type="caution">
    <text evidence="3">The sequence shown here is derived from an EMBL/GenBank/DDBJ whole genome shotgun (WGS) entry which is preliminary data.</text>
</comment>
<proteinExistence type="predicted"/>
<dbReference type="EMBL" id="JANRHA010000001">
    <property type="protein sequence ID" value="MDG3013386.1"/>
    <property type="molecule type" value="Genomic_DNA"/>
</dbReference>
<dbReference type="AlphaFoldDB" id="A0A9X4RFW4"/>
<evidence type="ECO:0000256" key="2">
    <source>
        <dbReference type="SAM" id="Phobius"/>
    </source>
</evidence>
<feature type="compositionally biased region" description="Basic and acidic residues" evidence="1">
    <location>
        <begin position="76"/>
        <end position="96"/>
    </location>
</feature>
<keyword evidence="2" id="KW-0472">Membrane</keyword>
<feature type="transmembrane region" description="Helical" evidence="2">
    <location>
        <begin position="129"/>
        <end position="147"/>
    </location>
</feature>
<evidence type="ECO:0000313" key="4">
    <source>
        <dbReference type="Proteomes" id="UP001152755"/>
    </source>
</evidence>
<feature type="compositionally biased region" description="Acidic residues" evidence="1">
    <location>
        <begin position="10"/>
        <end position="26"/>
    </location>
</feature>
<protein>
    <submittedName>
        <fullName evidence="3">DUF3043 domain-containing protein</fullName>
    </submittedName>
</protein>
<name>A0A9X4RFW4_9ACTN</name>
<dbReference type="InterPro" id="IPR021403">
    <property type="entry name" value="DUF3043"/>
</dbReference>
<dbReference type="Pfam" id="PF11241">
    <property type="entry name" value="DUF3043"/>
    <property type="match status" value="1"/>
</dbReference>
<keyword evidence="2" id="KW-1133">Transmembrane helix</keyword>
<reference evidence="3" key="1">
    <citation type="submission" date="2022-08" db="EMBL/GenBank/DDBJ databases">
        <title>Genome analysis of Corynebacteriales strain.</title>
        <authorList>
            <person name="Lee S.D."/>
        </authorList>
    </citation>
    <scope>NUCLEOTIDE SEQUENCE</scope>
    <source>
        <strain evidence="3">D3-21</strain>
    </source>
</reference>
<organism evidence="3 4">
    <name type="scientific">Speluncibacter jeojiensis</name>
    <dbReference type="NCBI Taxonomy" id="2710754"/>
    <lineage>
        <taxon>Bacteria</taxon>
        <taxon>Bacillati</taxon>
        <taxon>Actinomycetota</taxon>
        <taxon>Actinomycetes</taxon>
        <taxon>Mycobacteriales</taxon>
        <taxon>Speluncibacteraceae</taxon>
        <taxon>Speluncibacter</taxon>
    </lineage>
</organism>
<keyword evidence="2" id="KW-0812">Transmembrane</keyword>
<feature type="transmembrane region" description="Helical" evidence="2">
    <location>
        <begin position="153"/>
        <end position="173"/>
    </location>
</feature>
<dbReference type="RefSeq" id="WP_277834385.1">
    <property type="nucleotide sequence ID" value="NZ_JAAIVF010000006.1"/>
</dbReference>
<evidence type="ECO:0000256" key="1">
    <source>
        <dbReference type="SAM" id="MobiDB-lite"/>
    </source>
</evidence>
<dbReference type="Proteomes" id="UP001152755">
    <property type="component" value="Unassembled WGS sequence"/>
</dbReference>